<dbReference type="AlphaFoldDB" id="A0A4Y7L388"/>
<dbReference type="InterPro" id="IPR016162">
    <property type="entry name" value="Ald_DH_N"/>
</dbReference>
<evidence type="ECO:0000256" key="1">
    <source>
        <dbReference type="ARBA" id="ARBA00009986"/>
    </source>
</evidence>
<dbReference type="InterPro" id="IPR012394">
    <property type="entry name" value="Aldehyde_DH_NAD(P)"/>
</dbReference>
<evidence type="ECO:0000313" key="9">
    <source>
        <dbReference type="Proteomes" id="UP000316621"/>
    </source>
</evidence>
<dbReference type="Proteomes" id="UP000316621">
    <property type="component" value="Chromosome 9"/>
</dbReference>
<keyword evidence="2 5" id="KW-0560">Oxidoreductase</keyword>
<protein>
    <recommendedName>
        <fullName evidence="5">Aldehyde dehydrogenase</fullName>
    </recommendedName>
</protein>
<evidence type="ECO:0000313" key="8">
    <source>
        <dbReference type="EMBL" id="RZC79090.1"/>
    </source>
</evidence>
<dbReference type="GO" id="GO:0006081">
    <property type="term" value="P:aldehyde metabolic process"/>
    <property type="evidence" value="ECO:0007669"/>
    <property type="project" value="InterPro"/>
</dbReference>
<dbReference type="GO" id="GO:0005737">
    <property type="term" value="C:cytoplasm"/>
    <property type="evidence" value="ECO:0007669"/>
    <property type="project" value="TreeGrafter"/>
</dbReference>
<name>A0A4Y7L388_PAPSO</name>
<reference evidence="8 9" key="1">
    <citation type="journal article" date="2018" name="Science">
        <title>The opium poppy genome and morphinan production.</title>
        <authorList>
            <person name="Guo L."/>
            <person name="Winzer T."/>
            <person name="Yang X."/>
            <person name="Li Y."/>
            <person name="Ning Z."/>
            <person name="He Z."/>
            <person name="Teodor R."/>
            <person name="Lu Y."/>
            <person name="Bowser T.A."/>
            <person name="Graham I.A."/>
            <person name="Ye K."/>
        </authorList>
    </citation>
    <scope>NUCLEOTIDE SEQUENCE [LARGE SCALE GENOMIC DNA]</scope>
    <source>
        <strain evidence="9">cv. HN1</strain>
        <tissue evidence="8">Leaves</tissue>
    </source>
</reference>
<accession>A0A4Y7L388</accession>
<evidence type="ECO:0000256" key="3">
    <source>
        <dbReference type="ARBA" id="ARBA00023027"/>
    </source>
</evidence>
<evidence type="ECO:0000256" key="5">
    <source>
        <dbReference type="PIRNR" id="PIRNR036492"/>
    </source>
</evidence>
<dbReference type="PANTHER" id="PTHR43570">
    <property type="entry name" value="ALDEHYDE DEHYDROGENASE"/>
    <property type="match status" value="1"/>
</dbReference>
<dbReference type="InterPro" id="IPR016161">
    <property type="entry name" value="Ald_DH/histidinol_DH"/>
</dbReference>
<dbReference type="OMA" id="KMFGDNP"/>
<dbReference type="Pfam" id="PF00171">
    <property type="entry name" value="Aldedh"/>
    <property type="match status" value="1"/>
</dbReference>
<feature type="active site" evidence="6">
    <location>
        <position position="215"/>
    </location>
</feature>
<dbReference type="GO" id="GO:0009737">
    <property type="term" value="P:response to abscisic acid"/>
    <property type="evidence" value="ECO:0007669"/>
    <property type="project" value="UniProtKB-ARBA"/>
</dbReference>
<feature type="domain" description="Aldehyde dehydrogenase" evidence="7">
    <location>
        <begin position="7"/>
        <end position="437"/>
    </location>
</feature>
<keyword evidence="9" id="KW-1185">Reference proteome</keyword>
<dbReference type="SUPFAM" id="SSF53720">
    <property type="entry name" value="ALDH-like"/>
    <property type="match status" value="1"/>
</dbReference>
<dbReference type="InterPro" id="IPR015590">
    <property type="entry name" value="Aldehyde_DH_dom"/>
</dbReference>
<evidence type="ECO:0000259" key="7">
    <source>
        <dbReference type="Pfam" id="PF00171"/>
    </source>
</evidence>
<sequence length="484" mass="54013">MGSVVEENLEREVEELRETFRSGKTKCVNWRRSQLKAILTLLSDKEEEIFKALYKDLGKPHCEAYRDEIGVLVKTLNIALASLKHWVASKKAKLPVAAFPSTAEIKPEPLGLILIFSTWNFPFGLAFEPLIGAIAAGNTVVLKPSELAPTCSSLLATAIPMYLDSKAIKVVEGGVMVAEGLLEMKWDKIFFTGSPRVGRIVMSAAVKHLTPVTLELGGKCPAVIDSLPRSWDRKVAIKRIIAGKYGTCGGQACIGIDYILVHEEFAPTLIELLKTWIKRMYGENPRDSMTRIINKERFLRLKNLLKDPAVCNSIIHGGSLDEANLYIEPTILLNPPLEAEIMNDEIFGPLLPIITLKKIEDSIEFINLRPKPLAIYVFTNDNTLKRRMMNETSSGNLAFNDAVIQYACDTIPFGGVGQSGFGRYHGKFSFDTFSHEKGVVSKSFLTEFWFRFPPWTANKLQLLRLGYALNYFGIVLNVLGLKRS</sequence>
<dbReference type="EMBL" id="CM010723">
    <property type="protein sequence ID" value="RZC79090.1"/>
    <property type="molecule type" value="Genomic_DNA"/>
</dbReference>
<dbReference type="STRING" id="3469.A0A4Y7L388"/>
<dbReference type="FunFam" id="3.40.309.10:FF:000003">
    <property type="entry name" value="Aldehyde dehydrogenase"/>
    <property type="match status" value="1"/>
</dbReference>
<comment type="similarity">
    <text evidence="1 5">Belongs to the aldehyde dehydrogenase family.</text>
</comment>
<proteinExistence type="inferred from homology"/>
<feature type="active site" evidence="6">
    <location>
        <position position="253"/>
    </location>
</feature>
<dbReference type="Gramene" id="RZC79090">
    <property type="protein sequence ID" value="RZC79090"/>
    <property type="gene ID" value="C5167_003303"/>
</dbReference>
<evidence type="ECO:0000256" key="2">
    <source>
        <dbReference type="ARBA" id="ARBA00023002"/>
    </source>
</evidence>
<organism evidence="8 9">
    <name type="scientific">Papaver somniferum</name>
    <name type="common">Opium poppy</name>
    <dbReference type="NCBI Taxonomy" id="3469"/>
    <lineage>
        <taxon>Eukaryota</taxon>
        <taxon>Viridiplantae</taxon>
        <taxon>Streptophyta</taxon>
        <taxon>Embryophyta</taxon>
        <taxon>Tracheophyta</taxon>
        <taxon>Spermatophyta</taxon>
        <taxon>Magnoliopsida</taxon>
        <taxon>Ranunculales</taxon>
        <taxon>Papaveraceae</taxon>
        <taxon>Papaveroideae</taxon>
        <taxon>Papaver</taxon>
    </lineage>
</organism>
<dbReference type="Gene3D" id="3.40.605.10">
    <property type="entry name" value="Aldehyde Dehydrogenase, Chain A, domain 1"/>
    <property type="match status" value="1"/>
</dbReference>
<keyword evidence="3" id="KW-0520">NAD</keyword>
<dbReference type="GO" id="GO:0004029">
    <property type="term" value="F:aldehyde dehydrogenase (NAD+) activity"/>
    <property type="evidence" value="ECO:0007669"/>
    <property type="project" value="UniProtKB-EC"/>
</dbReference>
<evidence type="ECO:0000256" key="4">
    <source>
        <dbReference type="ARBA" id="ARBA00049194"/>
    </source>
</evidence>
<comment type="catalytic activity">
    <reaction evidence="4">
        <text>an aldehyde + NAD(+) + H2O = a carboxylate + NADH + 2 H(+)</text>
        <dbReference type="Rhea" id="RHEA:16185"/>
        <dbReference type="ChEBI" id="CHEBI:15377"/>
        <dbReference type="ChEBI" id="CHEBI:15378"/>
        <dbReference type="ChEBI" id="CHEBI:17478"/>
        <dbReference type="ChEBI" id="CHEBI:29067"/>
        <dbReference type="ChEBI" id="CHEBI:57540"/>
        <dbReference type="ChEBI" id="CHEBI:57945"/>
        <dbReference type="EC" id="1.2.1.3"/>
    </reaction>
</comment>
<dbReference type="PIRSF" id="PIRSF036492">
    <property type="entry name" value="ALDH"/>
    <property type="match status" value="1"/>
</dbReference>
<evidence type="ECO:0000256" key="6">
    <source>
        <dbReference type="PIRSR" id="PIRSR036492-1"/>
    </source>
</evidence>
<dbReference type="Gene3D" id="3.40.309.10">
    <property type="entry name" value="Aldehyde Dehydrogenase, Chain A, domain 2"/>
    <property type="match status" value="1"/>
</dbReference>
<dbReference type="InterPro" id="IPR016163">
    <property type="entry name" value="Ald_DH_C"/>
</dbReference>
<gene>
    <name evidence="8" type="ORF">C5167_003303</name>
</gene>
<dbReference type="PANTHER" id="PTHR43570:SF30">
    <property type="entry name" value="ALDEHYDE DEHYDROGENASE"/>
    <property type="match status" value="1"/>
</dbReference>
<dbReference type="FunFam" id="3.40.605.10:FF:000004">
    <property type="entry name" value="Aldehyde dehydrogenase"/>
    <property type="match status" value="1"/>
</dbReference>